<name>A0A6B3QYN6_9FLAO</name>
<reference evidence="8 9" key="1">
    <citation type="submission" date="2020-02" db="EMBL/GenBank/DDBJ databases">
        <title>Flavobacteriaceae Psychroflexus bacterium YR1-1, complete genome.</title>
        <authorList>
            <person name="Li Y."/>
            <person name="Wu S."/>
        </authorList>
    </citation>
    <scope>NUCLEOTIDE SEQUENCE [LARGE SCALE GENOMIC DNA]</scope>
    <source>
        <strain evidence="8 9">YR1-1</strain>
    </source>
</reference>
<evidence type="ECO:0000256" key="6">
    <source>
        <dbReference type="ARBA" id="ARBA00023316"/>
    </source>
</evidence>
<organism evidence="8 9">
    <name type="scientific">Psychroflexus aurantiacus</name>
    <dbReference type="NCBI Taxonomy" id="2709310"/>
    <lineage>
        <taxon>Bacteria</taxon>
        <taxon>Pseudomonadati</taxon>
        <taxon>Bacteroidota</taxon>
        <taxon>Flavobacteriia</taxon>
        <taxon>Flavobacteriales</taxon>
        <taxon>Flavobacteriaceae</taxon>
        <taxon>Psychroflexus</taxon>
    </lineage>
</organism>
<dbReference type="GO" id="GO:0008932">
    <property type="term" value="F:lytic endotransglycosylase activity"/>
    <property type="evidence" value="ECO:0007669"/>
    <property type="project" value="UniProtKB-UniRule"/>
</dbReference>
<dbReference type="Pfam" id="PF02618">
    <property type="entry name" value="YceG"/>
    <property type="match status" value="1"/>
</dbReference>
<comment type="catalytic activity">
    <reaction evidence="7">
        <text>a peptidoglycan chain = a peptidoglycan chain with N-acetyl-1,6-anhydromuramyl-[peptide] at the reducing end + a peptidoglycan chain with N-acetylglucosamine at the non-reducing end.</text>
        <dbReference type="EC" id="4.2.2.29"/>
    </reaction>
</comment>
<feature type="site" description="Important for catalytic activity" evidence="7">
    <location>
        <position position="216"/>
    </location>
</feature>
<comment type="similarity">
    <text evidence="7">Belongs to the transglycosylase MltG family.</text>
</comment>
<dbReference type="GO" id="GO:0071555">
    <property type="term" value="P:cell wall organization"/>
    <property type="evidence" value="ECO:0007669"/>
    <property type="project" value="UniProtKB-KW"/>
</dbReference>
<sequence length="347" mass="39744">MYIKKILIAASIVGLVVLGGISVYIYNIIFSPNTAFASETHSVYISTGSSLQEVVNELHPLLKKTDDFITVAKKKGYASNLKAGHFVLKKDMNNNEIINTLRSRNIPIQVSFNNQHRLENLAGRVAEQIEADSLEVLTAMISGPFLDSLQVTPLQSMKYYIPNTYEFYWNTSGEAFRDRMVNYYHEFWNENRREKAKQIDLSPQEVMSLAAIVQKETAKVEERPRVAGVYLNRLQRGIKLQADPTVIFAIQTKNQDFETPIKRVLYKDLELDSPYNTYKYKGVPPGLIAMPDISSIEAVLNAESHDYFYFAADPENPGYHKFAKTLAQHNRNARVYQNWVNKQNIYR</sequence>
<keyword evidence="5 7" id="KW-0456">Lyase</keyword>
<protein>
    <recommendedName>
        <fullName evidence="7">Endolytic murein transglycosylase</fullName>
        <ecNumber evidence="7">4.2.2.29</ecNumber>
    </recommendedName>
    <alternativeName>
        <fullName evidence="7">Peptidoglycan lytic transglycosylase</fullName>
    </alternativeName>
    <alternativeName>
        <fullName evidence="7">Peptidoglycan polymerization terminase</fullName>
    </alternativeName>
</protein>
<proteinExistence type="inferred from homology"/>
<dbReference type="Proteomes" id="UP000478505">
    <property type="component" value="Unassembled WGS sequence"/>
</dbReference>
<dbReference type="PANTHER" id="PTHR30518:SF2">
    <property type="entry name" value="ENDOLYTIC MUREIN TRANSGLYCOSYLASE"/>
    <property type="match status" value="1"/>
</dbReference>
<comment type="subcellular location">
    <subcellularLocation>
        <location evidence="7">Cell membrane</location>
        <topology evidence="7">Single-pass membrane protein</topology>
    </subcellularLocation>
</comment>
<dbReference type="Gene3D" id="3.30.1490.480">
    <property type="entry name" value="Endolytic murein transglycosylase"/>
    <property type="match status" value="1"/>
</dbReference>
<evidence type="ECO:0000256" key="5">
    <source>
        <dbReference type="ARBA" id="ARBA00023239"/>
    </source>
</evidence>
<keyword evidence="1 7" id="KW-1003">Cell membrane</keyword>
<keyword evidence="9" id="KW-1185">Reference proteome</keyword>
<dbReference type="GO" id="GO:0005886">
    <property type="term" value="C:plasma membrane"/>
    <property type="evidence" value="ECO:0007669"/>
    <property type="project" value="UniProtKB-SubCell"/>
</dbReference>
<evidence type="ECO:0000256" key="3">
    <source>
        <dbReference type="ARBA" id="ARBA00022989"/>
    </source>
</evidence>
<keyword evidence="4 7" id="KW-0472">Membrane</keyword>
<gene>
    <name evidence="7 8" type="primary">mltG</name>
    <name evidence="8" type="ORF">G3567_03965</name>
</gene>
<accession>A0A6B3QYN6</accession>
<dbReference type="EMBL" id="JAAIKD010000002">
    <property type="protein sequence ID" value="NEV93306.1"/>
    <property type="molecule type" value="Genomic_DNA"/>
</dbReference>
<dbReference type="GO" id="GO:0009252">
    <property type="term" value="P:peptidoglycan biosynthetic process"/>
    <property type="evidence" value="ECO:0007669"/>
    <property type="project" value="UniProtKB-UniRule"/>
</dbReference>
<dbReference type="RefSeq" id="WP_164004029.1">
    <property type="nucleotide sequence ID" value="NZ_JAAIKD010000002.1"/>
</dbReference>
<keyword evidence="2 7" id="KW-0812">Transmembrane</keyword>
<comment type="caution">
    <text evidence="8">The sequence shown here is derived from an EMBL/GenBank/DDBJ whole genome shotgun (WGS) entry which is preliminary data.</text>
</comment>
<evidence type="ECO:0000256" key="2">
    <source>
        <dbReference type="ARBA" id="ARBA00022692"/>
    </source>
</evidence>
<comment type="function">
    <text evidence="7">Functions as a peptidoglycan terminase that cleaves nascent peptidoglycan strands endolytically to terminate their elongation.</text>
</comment>
<evidence type="ECO:0000313" key="9">
    <source>
        <dbReference type="Proteomes" id="UP000478505"/>
    </source>
</evidence>
<evidence type="ECO:0000256" key="1">
    <source>
        <dbReference type="ARBA" id="ARBA00022475"/>
    </source>
</evidence>
<keyword evidence="3 7" id="KW-1133">Transmembrane helix</keyword>
<evidence type="ECO:0000256" key="4">
    <source>
        <dbReference type="ARBA" id="ARBA00023136"/>
    </source>
</evidence>
<evidence type="ECO:0000256" key="7">
    <source>
        <dbReference type="HAMAP-Rule" id="MF_02065"/>
    </source>
</evidence>
<dbReference type="NCBIfam" id="TIGR00247">
    <property type="entry name" value="endolytic transglycosylase MltG"/>
    <property type="match status" value="1"/>
</dbReference>
<dbReference type="PANTHER" id="PTHR30518">
    <property type="entry name" value="ENDOLYTIC MUREIN TRANSGLYCOSYLASE"/>
    <property type="match status" value="1"/>
</dbReference>
<dbReference type="AlphaFoldDB" id="A0A6B3QYN6"/>
<dbReference type="Gene3D" id="3.30.160.60">
    <property type="entry name" value="Classic Zinc Finger"/>
    <property type="match status" value="1"/>
</dbReference>
<dbReference type="EC" id="4.2.2.29" evidence="7"/>
<feature type="transmembrane region" description="Helical" evidence="7">
    <location>
        <begin position="7"/>
        <end position="26"/>
    </location>
</feature>
<keyword evidence="6 7" id="KW-0961">Cell wall biogenesis/degradation</keyword>
<evidence type="ECO:0000313" key="8">
    <source>
        <dbReference type="EMBL" id="NEV93306.1"/>
    </source>
</evidence>
<dbReference type="CDD" id="cd08010">
    <property type="entry name" value="MltG_like"/>
    <property type="match status" value="1"/>
</dbReference>
<dbReference type="HAMAP" id="MF_02065">
    <property type="entry name" value="MltG"/>
    <property type="match status" value="1"/>
</dbReference>
<dbReference type="InterPro" id="IPR003770">
    <property type="entry name" value="MLTG-like"/>
</dbReference>